<reference evidence="1" key="4">
    <citation type="submission" date="2019-03" db="UniProtKB">
        <authorList>
            <consortium name="EnsemblPlants"/>
        </authorList>
    </citation>
    <scope>IDENTIFICATION</scope>
</reference>
<reference evidence="2" key="1">
    <citation type="journal article" date="2014" name="Science">
        <title>Ancient hybridizations among the ancestral genomes of bread wheat.</title>
        <authorList>
            <consortium name="International Wheat Genome Sequencing Consortium,"/>
            <person name="Marcussen T."/>
            <person name="Sandve S.R."/>
            <person name="Heier L."/>
            <person name="Spannagl M."/>
            <person name="Pfeifer M."/>
            <person name="Jakobsen K.S."/>
            <person name="Wulff B.B."/>
            <person name="Steuernagel B."/>
            <person name="Mayer K.F."/>
            <person name="Olsen O.A."/>
        </authorList>
    </citation>
    <scope>NUCLEOTIDE SEQUENCE [LARGE SCALE GENOMIC DNA]</scope>
    <source>
        <strain evidence="2">cv. AL8/78</strain>
    </source>
</reference>
<evidence type="ECO:0000313" key="1">
    <source>
        <dbReference type="EnsemblPlants" id="AET3Gv20400000.18"/>
    </source>
</evidence>
<reference evidence="1" key="5">
    <citation type="journal article" date="2021" name="G3 (Bethesda)">
        <title>Aegilops tauschii genome assembly Aet v5.0 features greater sequence contiguity and improved annotation.</title>
        <authorList>
            <person name="Wang L."/>
            <person name="Zhu T."/>
            <person name="Rodriguez J.C."/>
            <person name="Deal K.R."/>
            <person name="Dubcovsky J."/>
            <person name="McGuire P.E."/>
            <person name="Lux T."/>
            <person name="Spannagl M."/>
            <person name="Mayer K.F.X."/>
            <person name="Baldrich P."/>
            <person name="Meyers B.C."/>
            <person name="Huo N."/>
            <person name="Gu Y.Q."/>
            <person name="Zhou H."/>
            <person name="Devos K.M."/>
            <person name="Bennetzen J.L."/>
            <person name="Unver T."/>
            <person name="Budak H."/>
            <person name="Gulick P.J."/>
            <person name="Galiba G."/>
            <person name="Kalapos B."/>
            <person name="Nelson D.R."/>
            <person name="Li P."/>
            <person name="You F.M."/>
            <person name="Luo M.C."/>
            <person name="Dvorak J."/>
        </authorList>
    </citation>
    <scope>NUCLEOTIDE SEQUENCE [LARGE SCALE GENOMIC DNA]</scope>
    <source>
        <strain evidence="1">cv. AL8/78</strain>
    </source>
</reference>
<dbReference type="AlphaFoldDB" id="A0A453EMH2"/>
<accession>A0A453EMH2</accession>
<dbReference type="Proteomes" id="UP000015105">
    <property type="component" value="Chromosome 3D"/>
</dbReference>
<keyword evidence="2" id="KW-1185">Reference proteome</keyword>
<dbReference type="Gramene" id="AET3Gv20400000.18">
    <property type="protein sequence ID" value="AET3Gv20400000.18"/>
    <property type="gene ID" value="AET3Gv20400000"/>
</dbReference>
<reference evidence="2" key="2">
    <citation type="journal article" date="2017" name="Nat. Plants">
        <title>The Aegilops tauschii genome reveals multiple impacts of transposons.</title>
        <authorList>
            <person name="Zhao G."/>
            <person name="Zou C."/>
            <person name="Li K."/>
            <person name="Wang K."/>
            <person name="Li T."/>
            <person name="Gao L."/>
            <person name="Zhang X."/>
            <person name="Wang H."/>
            <person name="Yang Z."/>
            <person name="Liu X."/>
            <person name="Jiang W."/>
            <person name="Mao L."/>
            <person name="Kong X."/>
            <person name="Jiao Y."/>
            <person name="Jia J."/>
        </authorList>
    </citation>
    <scope>NUCLEOTIDE SEQUENCE [LARGE SCALE GENOMIC DNA]</scope>
    <source>
        <strain evidence="2">cv. AL8/78</strain>
    </source>
</reference>
<name>A0A453EMH2_AEGTS</name>
<sequence length="127" mass="14506">NKVAKRSTFFQLTDRNNTSRFTILLLLDMQVEKIPTTFHSSEQYLTSFKKPLIEEVRSEIKSSLKSISTSEYYKLLGILPVHVGDSSSKEMHVNTSYAYLDINTCFEQGGHHITLLAMLIKNQKTCS</sequence>
<evidence type="ECO:0000313" key="2">
    <source>
        <dbReference type="Proteomes" id="UP000015105"/>
    </source>
</evidence>
<proteinExistence type="predicted"/>
<reference evidence="1" key="3">
    <citation type="journal article" date="2017" name="Nature">
        <title>Genome sequence of the progenitor of the wheat D genome Aegilops tauschii.</title>
        <authorList>
            <person name="Luo M.C."/>
            <person name="Gu Y.Q."/>
            <person name="Puiu D."/>
            <person name="Wang H."/>
            <person name="Twardziok S.O."/>
            <person name="Deal K.R."/>
            <person name="Huo N."/>
            <person name="Zhu T."/>
            <person name="Wang L."/>
            <person name="Wang Y."/>
            <person name="McGuire P.E."/>
            <person name="Liu S."/>
            <person name="Long H."/>
            <person name="Ramasamy R.K."/>
            <person name="Rodriguez J.C."/>
            <person name="Van S.L."/>
            <person name="Yuan L."/>
            <person name="Wang Z."/>
            <person name="Xia Z."/>
            <person name="Xiao L."/>
            <person name="Anderson O.D."/>
            <person name="Ouyang S."/>
            <person name="Liang Y."/>
            <person name="Zimin A.V."/>
            <person name="Pertea G."/>
            <person name="Qi P."/>
            <person name="Bennetzen J.L."/>
            <person name="Dai X."/>
            <person name="Dawson M.W."/>
            <person name="Muller H.G."/>
            <person name="Kugler K."/>
            <person name="Rivarola-Duarte L."/>
            <person name="Spannagl M."/>
            <person name="Mayer K.F.X."/>
            <person name="Lu F.H."/>
            <person name="Bevan M.W."/>
            <person name="Leroy P."/>
            <person name="Li P."/>
            <person name="You F.M."/>
            <person name="Sun Q."/>
            <person name="Liu Z."/>
            <person name="Lyons E."/>
            <person name="Wicker T."/>
            <person name="Salzberg S.L."/>
            <person name="Devos K.M."/>
            <person name="Dvorak J."/>
        </authorList>
    </citation>
    <scope>NUCLEOTIDE SEQUENCE [LARGE SCALE GENOMIC DNA]</scope>
    <source>
        <strain evidence="1">cv. AL8/78</strain>
    </source>
</reference>
<organism evidence="1 2">
    <name type="scientific">Aegilops tauschii subsp. strangulata</name>
    <name type="common">Goatgrass</name>
    <dbReference type="NCBI Taxonomy" id="200361"/>
    <lineage>
        <taxon>Eukaryota</taxon>
        <taxon>Viridiplantae</taxon>
        <taxon>Streptophyta</taxon>
        <taxon>Embryophyta</taxon>
        <taxon>Tracheophyta</taxon>
        <taxon>Spermatophyta</taxon>
        <taxon>Magnoliopsida</taxon>
        <taxon>Liliopsida</taxon>
        <taxon>Poales</taxon>
        <taxon>Poaceae</taxon>
        <taxon>BOP clade</taxon>
        <taxon>Pooideae</taxon>
        <taxon>Triticodae</taxon>
        <taxon>Triticeae</taxon>
        <taxon>Triticinae</taxon>
        <taxon>Aegilops</taxon>
    </lineage>
</organism>
<dbReference type="EnsemblPlants" id="AET3Gv20400000.18">
    <property type="protein sequence ID" value="AET3Gv20400000.18"/>
    <property type="gene ID" value="AET3Gv20400000"/>
</dbReference>
<protein>
    <submittedName>
        <fullName evidence="1">Uncharacterized protein</fullName>
    </submittedName>
</protein>